<protein>
    <submittedName>
        <fullName evidence="3">AAA family ATPase</fullName>
    </submittedName>
</protein>
<dbReference type="EMBL" id="JAPMXC010000003">
    <property type="protein sequence ID" value="MCY0388238.1"/>
    <property type="molecule type" value="Genomic_DNA"/>
</dbReference>
<accession>A0ABT3ZNW7</accession>
<evidence type="ECO:0000259" key="2">
    <source>
        <dbReference type="SMART" id="SM00382"/>
    </source>
</evidence>
<comment type="caution">
    <text evidence="3">The sequence shown here is derived from an EMBL/GenBank/DDBJ whole genome shotgun (WGS) entry which is preliminary data.</text>
</comment>
<feature type="compositionally biased region" description="Basic and acidic residues" evidence="1">
    <location>
        <begin position="426"/>
        <end position="435"/>
    </location>
</feature>
<feature type="compositionally biased region" description="Polar residues" evidence="1">
    <location>
        <begin position="409"/>
        <end position="424"/>
    </location>
</feature>
<gene>
    <name evidence="3" type="ORF">OVY01_13520</name>
</gene>
<sequence>MTKIDYFDDLDMDALLATNERNKAARKVSAARDEFIGQAKPAAAKPANKPSVMLSCAADITPEAIVWLWPGWLPAGKLTILAGSPGTGKTTLALSLAAAVSKGSAWPDGTRHATPGTVLMWSSEDDPADTLVPRLMAADANLRNIQFIRQTSDVNGELQPFDPSRDIPLLGERLEQMGGAQLLILDPIISAVAGDAHRVNDVRRDLQALVDMAGAYRCAVLGISHFAKGGKGTSPAERVIGSQAFVALARMVLVAAKDEAAERRILARAKSNIAPDDGGIAYTLEQVTMNHLEASRVVWGEAITGSARDILGDVEETDDDEKTEIDEAGDFLRSILASGPVPVKALKADATGAGYSWRTIERAKREIGAQARKGGMKDGWTWVLPLEGRQDRHEESQSPGDGGLHDSWRSSSDTGGLEAQNTANIHEGREDRHVQESGNLPESSAPDADMEV</sequence>
<evidence type="ECO:0000313" key="4">
    <source>
        <dbReference type="Proteomes" id="UP001082899"/>
    </source>
</evidence>
<dbReference type="RefSeq" id="WP_267848132.1">
    <property type="nucleotide sequence ID" value="NZ_JAPMXC010000003.1"/>
</dbReference>
<dbReference type="Pfam" id="PF13481">
    <property type="entry name" value="AAA_25"/>
    <property type="match status" value="1"/>
</dbReference>
<dbReference type="SUPFAM" id="SSF52540">
    <property type="entry name" value="P-loop containing nucleoside triphosphate hydrolases"/>
    <property type="match status" value="1"/>
</dbReference>
<proteinExistence type="predicted"/>
<feature type="region of interest" description="Disordered" evidence="1">
    <location>
        <begin position="389"/>
        <end position="452"/>
    </location>
</feature>
<dbReference type="SMART" id="SM00382">
    <property type="entry name" value="AAA"/>
    <property type="match status" value="1"/>
</dbReference>
<dbReference type="Proteomes" id="UP001082899">
    <property type="component" value="Unassembled WGS sequence"/>
</dbReference>
<name>A0ABT3ZNW7_9BURK</name>
<reference evidence="3" key="1">
    <citation type="submission" date="2022-11" db="EMBL/GenBank/DDBJ databases">
        <title>Robbsia betulipollinis sp. nov., isolated from pollen of birch (Betula pendula).</title>
        <authorList>
            <person name="Shi H."/>
            <person name="Ambika Manirajan B."/>
            <person name="Ratering S."/>
            <person name="Geissler-Plaum R."/>
            <person name="Schnell S."/>
        </authorList>
    </citation>
    <scope>NUCLEOTIDE SEQUENCE</scope>
    <source>
        <strain evidence="3">Bb-Pol-6</strain>
    </source>
</reference>
<organism evidence="3 4">
    <name type="scientific">Robbsia betulipollinis</name>
    <dbReference type="NCBI Taxonomy" id="2981849"/>
    <lineage>
        <taxon>Bacteria</taxon>
        <taxon>Pseudomonadati</taxon>
        <taxon>Pseudomonadota</taxon>
        <taxon>Betaproteobacteria</taxon>
        <taxon>Burkholderiales</taxon>
        <taxon>Burkholderiaceae</taxon>
        <taxon>Robbsia</taxon>
    </lineage>
</organism>
<keyword evidence="4" id="KW-1185">Reference proteome</keyword>
<evidence type="ECO:0000313" key="3">
    <source>
        <dbReference type="EMBL" id="MCY0388238.1"/>
    </source>
</evidence>
<dbReference type="Gene3D" id="3.40.50.300">
    <property type="entry name" value="P-loop containing nucleotide triphosphate hydrolases"/>
    <property type="match status" value="1"/>
</dbReference>
<evidence type="ECO:0000256" key="1">
    <source>
        <dbReference type="SAM" id="MobiDB-lite"/>
    </source>
</evidence>
<dbReference type="InterPro" id="IPR027417">
    <property type="entry name" value="P-loop_NTPase"/>
</dbReference>
<feature type="domain" description="AAA+ ATPase" evidence="2">
    <location>
        <begin position="75"/>
        <end position="259"/>
    </location>
</feature>
<dbReference type="InterPro" id="IPR003593">
    <property type="entry name" value="AAA+_ATPase"/>
</dbReference>